<feature type="transmembrane region" description="Helical" evidence="2">
    <location>
        <begin position="125"/>
        <end position="145"/>
    </location>
</feature>
<evidence type="ECO:0000313" key="5">
    <source>
        <dbReference type="Proteomes" id="UP001552299"/>
    </source>
</evidence>
<keyword evidence="1 2" id="KW-1133">Transmembrane helix</keyword>
<dbReference type="AlphaFoldDB" id="A0ABD0UMM1"/>
<gene>
    <name evidence="4" type="ORF">M5K25_017558</name>
</gene>
<comment type="caution">
    <text evidence="4">The sequence shown here is derived from an EMBL/GenBank/DDBJ whole genome shotgun (WGS) entry which is preliminary data.</text>
</comment>
<dbReference type="InterPro" id="IPR045095">
    <property type="entry name" value="ACDP"/>
</dbReference>
<evidence type="ECO:0000256" key="2">
    <source>
        <dbReference type="SAM" id="Phobius"/>
    </source>
</evidence>
<dbReference type="Proteomes" id="UP001552299">
    <property type="component" value="Unassembled WGS sequence"/>
</dbReference>
<dbReference type="PANTHER" id="PTHR12064">
    <property type="entry name" value="METAL TRANSPORTER CNNM"/>
    <property type="match status" value="1"/>
</dbReference>
<evidence type="ECO:0000313" key="4">
    <source>
        <dbReference type="EMBL" id="KAL0914059.1"/>
    </source>
</evidence>
<proteinExistence type="predicted"/>
<reference evidence="4 5" key="1">
    <citation type="journal article" date="2024" name="Plant Biotechnol. J.">
        <title>Dendrobium thyrsiflorum genome and its molecular insights into genes involved in important horticultural traits.</title>
        <authorList>
            <person name="Chen B."/>
            <person name="Wang J.Y."/>
            <person name="Zheng P.J."/>
            <person name="Li K.L."/>
            <person name="Liang Y.M."/>
            <person name="Chen X.F."/>
            <person name="Zhang C."/>
            <person name="Zhao X."/>
            <person name="He X."/>
            <person name="Zhang G.Q."/>
            <person name="Liu Z.J."/>
            <person name="Xu Q."/>
        </authorList>
    </citation>
    <scope>NUCLEOTIDE SEQUENCE [LARGE SCALE GENOMIC DNA]</scope>
    <source>
        <strain evidence="4">GZMU011</strain>
    </source>
</reference>
<protein>
    <recommendedName>
        <fullName evidence="3">CNNM transmembrane domain-containing protein</fullName>
    </recommendedName>
</protein>
<name>A0ABD0UMM1_DENTH</name>
<evidence type="ECO:0000256" key="1">
    <source>
        <dbReference type="PROSITE-ProRule" id="PRU01193"/>
    </source>
</evidence>
<keyword evidence="1 2" id="KW-0472">Membrane</keyword>
<keyword evidence="1 2" id="KW-0812">Transmembrane</keyword>
<organism evidence="4 5">
    <name type="scientific">Dendrobium thyrsiflorum</name>
    <name type="common">Pinecone-like raceme dendrobium</name>
    <name type="synonym">Orchid</name>
    <dbReference type="NCBI Taxonomy" id="117978"/>
    <lineage>
        <taxon>Eukaryota</taxon>
        <taxon>Viridiplantae</taxon>
        <taxon>Streptophyta</taxon>
        <taxon>Embryophyta</taxon>
        <taxon>Tracheophyta</taxon>
        <taxon>Spermatophyta</taxon>
        <taxon>Magnoliopsida</taxon>
        <taxon>Liliopsida</taxon>
        <taxon>Asparagales</taxon>
        <taxon>Orchidaceae</taxon>
        <taxon>Epidendroideae</taxon>
        <taxon>Malaxideae</taxon>
        <taxon>Dendrobiinae</taxon>
        <taxon>Dendrobium</taxon>
    </lineage>
</organism>
<dbReference type="InterPro" id="IPR002550">
    <property type="entry name" value="CNNM"/>
</dbReference>
<sequence length="340" mass="38386">MAQPCCGPVFWLYVAVCVCLVMFAGLMSGLTLGLMSLSLVDLEVIAKAGKPEDRKNAMKILPVVKNQHLLLCTLLIGNSLAMEALPIFLNSLVPAWGAILLSVTLILAFGEIIPQSICSRYGLSVGARTAWIVRVLLLIFFPITYPISKVLDWILGKGHYALLRRAELKTLVDMHGNENEKEAYEAYCNHAHNVGFSVRKDHHYYWPTFRKIKSKDFVCSKAGFKKMPDLNFQLKYQKSDTGTGCSAMIRFTVDETEYWKVKKIIENHNHDLFGLEDRHLLRLSRNVCDVKALVLKSMTEAGIRIIDAYTYLFDEVGGVQNVGFSKRDACNFIQKEKNKE</sequence>
<dbReference type="PROSITE" id="PS51846">
    <property type="entry name" value="CNNM"/>
    <property type="match status" value="1"/>
</dbReference>
<dbReference type="Pfam" id="PF03101">
    <property type="entry name" value="FAR1"/>
    <property type="match status" value="1"/>
</dbReference>
<dbReference type="PANTHER" id="PTHR12064:SF36">
    <property type="entry name" value="DOMAIN-CONTAINING PROTEIN, PUTATIVE, EXPRESSED-RELATED"/>
    <property type="match status" value="1"/>
</dbReference>
<dbReference type="Pfam" id="PF01595">
    <property type="entry name" value="CNNM"/>
    <property type="match status" value="1"/>
</dbReference>
<dbReference type="InterPro" id="IPR004330">
    <property type="entry name" value="FAR1_DNA_bnd_dom"/>
</dbReference>
<feature type="domain" description="CNNM transmembrane" evidence="3">
    <location>
        <begin position="6"/>
        <end position="185"/>
    </location>
</feature>
<dbReference type="EMBL" id="JANQDX010000013">
    <property type="protein sequence ID" value="KAL0914059.1"/>
    <property type="molecule type" value="Genomic_DNA"/>
</dbReference>
<feature type="transmembrane region" description="Helical" evidence="2">
    <location>
        <begin position="95"/>
        <end position="113"/>
    </location>
</feature>
<feature type="transmembrane region" description="Helical" evidence="2">
    <location>
        <begin position="12"/>
        <end position="40"/>
    </location>
</feature>
<dbReference type="GO" id="GO:0016020">
    <property type="term" value="C:membrane"/>
    <property type="evidence" value="ECO:0007669"/>
    <property type="project" value="UniProtKB-UniRule"/>
</dbReference>
<accession>A0ABD0UMM1</accession>
<evidence type="ECO:0000259" key="3">
    <source>
        <dbReference type="PROSITE" id="PS51846"/>
    </source>
</evidence>
<keyword evidence="5" id="KW-1185">Reference proteome</keyword>